<keyword evidence="3" id="KW-1185">Reference proteome</keyword>
<evidence type="ECO:0000313" key="2">
    <source>
        <dbReference type="EMBL" id="KAF4451262.1"/>
    </source>
</evidence>
<name>A0A8H4P7X1_9HYPO</name>
<proteinExistence type="predicted"/>
<organism evidence="2 3">
    <name type="scientific">Fusarium austroafricanum</name>
    <dbReference type="NCBI Taxonomy" id="2364996"/>
    <lineage>
        <taxon>Eukaryota</taxon>
        <taxon>Fungi</taxon>
        <taxon>Dikarya</taxon>
        <taxon>Ascomycota</taxon>
        <taxon>Pezizomycotina</taxon>
        <taxon>Sordariomycetes</taxon>
        <taxon>Hypocreomycetidae</taxon>
        <taxon>Hypocreales</taxon>
        <taxon>Nectriaceae</taxon>
        <taxon>Fusarium</taxon>
        <taxon>Fusarium concolor species complex</taxon>
    </lineage>
</organism>
<dbReference type="Proteomes" id="UP000605986">
    <property type="component" value="Unassembled WGS sequence"/>
</dbReference>
<sequence length="72" mass="7534">MSSKKAISSDIGSTTATLGSSELPSSRVKDVSAPSKPAGSVSQGDKKRKQDDELVALGSQFNNDQPLERSLL</sequence>
<evidence type="ECO:0000256" key="1">
    <source>
        <dbReference type="SAM" id="MobiDB-lite"/>
    </source>
</evidence>
<feature type="compositionally biased region" description="Polar residues" evidence="1">
    <location>
        <begin position="1"/>
        <end position="24"/>
    </location>
</feature>
<protein>
    <submittedName>
        <fullName evidence="2">Uncharacterized protein</fullName>
    </submittedName>
</protein>
<dbReference type="AlphaFoldDB" id="A0A8H4P7X1"/>
<dbReference type="EMBL" id="JAADJG010000223">
    <property type="protein sequence ID" value="KAF4451262.1"/>
    <property type="molecule type" value="Genomic_DNA"/>
</dbReference>
<feature type="region of interest" description="Disordered" evidence="1">
    <location>
        <begin position="1"/>
        <end position="72"/>
    </location>
</feature>
<reference evidence="2" key="1">
    <citation type="submission" date="2020-01" db="EMBL/GenBank/DDBJ databases">
        <title>Identification and distribution of gene clusters putatively required for synthesis of sphingolipid metabolism inhibitors in phylogenetically diverse species of the filamentous fungus Fusarium.</title>
        <authorList>
            <person name="Kim H.-S."/>
            <person name="Busman M."/>
            <person name="Brown D.W."/>
            <person name="Divon H."/>
            <person name="Uhlig S."/>
            <person name="Proctor R.H."/>
        </authorList>
    </citation>
    <scope>NUCLEOTIDE SEQUENCE</scope>
    <source>
        <strain evidence="2">NRRL 53441</strain>
    </source>
</reference>
<accession>A0A8H4P7X1</accession>
<comment type="caution">
    <text evidence="2">The sequence shown here is derived from an EMBL/GenBank/DDBJ whole genome shotgun (WGS) entry which is preliminary data.</text>
</comment>
<dbReference type="OrthoDB" id="10378499at2759"/>
<evidence type="ECO:0000313" key="3">
    <source>
        <dbReference type="Proteomes" id="UP000605986"/>
    </source>
</evidence>
<gene>
    <name evidence="2" type="ORF">F53441_5683</name>
</gene>